<organism evidence="2 3">
    <name type="scientific">Aquicella siphonis</name>
    <dbReference type="NCBI Taxonomy" id="254247"/>
    <lineage>
        <taxon>Bacteria</taxon>
        <taxon>Pseudomonadati</taxon>
        <taxon>Pseudomonadota</taxon>
        <taxon>Gammaproteobacteria</taxon>
        <taxon>Legionellales</taxon>
        <taxon>Coxiellaceae</taxon>
        <taxon>Aquicella</taxon>
    </lineage>
</organism>
<dbReference type="RefSeq" id="WP_148338723.1">
    <property type="nucleotide sequence ID" value="NZ_LR699119.1"/>
</dbReference>
<evidence type="ECO:0000313" key="3">
    <source>
        <dbReference type="Proteomes" id="UP000324194"/>
    </source>
</evidence>
<dbReference type="AlphaFoldDB" id="A0A5E4PGI3"/>
<name>A0A5E4PGI3_9COXI</name>
<sequence length="320" mass="37037">MTNSHMLWAITVLKDAGYLIHASQPEIIQKTPWSMVCCIKTNQGPVYLKKVPPALSLESRIINILSNEFHANVPSIIAVNQRQHCFLMKNAGKPLHDYFKQNFQPDILIQAMQDYTRLQISTSDKIHRFLDTGVPDWRLKNLPKLYQDLIAQEMLLINDGLNNDELMQLRVLEPALFSICEELSHYKIKETFGHADFHDKNILIDLSTKKSTIIDLGEVVITHPFFSFLNCLHRAKLNFSLSESQYQQLQHACFKPWLALDTSDHLIEILTLIQQCWPIHSVLGEFRLMNSVDKSAFQELHRQGRLSNNLRHWINHMSSS</sequence>
<dbReference type="InterPro" id="IPR011009">
    <property type="entry name" value="Kinase-like_dom_sf"/>
</dbReference>
<proteinExistence type="predicted"/>
<dbReference type="Proteomes" id="UP000324194">
    <property type="component" value="Chromosome 1"/>
</dbReference>
<gene>
    <name evidence="2" type="ORF">AQUSIP_07110</name>
</gene>
<keyword evidence="3" id="KW-1185">Reference proteome</keyword>
<protein>
    <recommendedName>
        <fullName evidence="1">Aminoglycoside phosphotransferase domain-containing protein</fullName>
    </recommendedName>
</protein>
<accession>A0A5E4PGI3</accession>
<dbReference type="Pfam" id="PF01636">
    <property type="entry name" value="APH"/>
    <property type="match status" value="1"/>
</dbReference>
<feature type="domain" description="Aminoglycoside phosphotransferase" evidence="1">
    <location>
        <begin position="41"/>
        <end position="251"/>
    </location>
</feature>
<dbReference type="KEGG" id="asip:AQUSIP_07110"/>
<dbReference type="EMBL" id="LR699119">
    <property type="protein sequence ID" value="VVC75421.1"/>
    <property type="molecule type" value="Genomic_DNA"/>
</dbReference>
<dbReference type="SUPFAM" id="SSF56112">
    <property type="entry name" value="Protein kinase-like (PK-like)"/>
    <property type="match status" value="1"/>
</dbReference>
<dbReference type="Gene3D" id="3.90.1200.10">
    <property type="match status" value="1"/>
</dbReference>
<evidence type="ECO:0000259" key="1">
    <source>
        <dbReference type="Pfam" id="PF01636"/>
    </source>
</evidence>
<reference evidence="2 3" key="1">
    <citation type="submission" date="2019-08" db="EMBL/GenBank/DDBJ databases">
        <authorList>
            <person name="Guy L."/>
        </authorList>
    </citation>
    <scope>NUCLEOTIDE SEQUENCE [LARGE SCALE GENOMIC DNA]</scope>
    <source>
        <strain evidence="2 3">SGT-108</strain>
    </source>
</reference>
<evidence type="ECO:0000313" key="2">
    <source>
        <dbReference type="EMBL" id="VVC75421.1"/>
    </source>
</evidence>
<dbReference type="OrthoDB" id="6255775at2"/>
<dbReference type="InterPro" id="IPR002575">
    <property type="entry name" value="Aminoglycoside_PTrfase"/>
</dbReference>